<dbReference type="Proteomes" id="UP000254621">
    <property type="component" value="Unassembled WGS sequence"/>
</dbReference>
<name>A0A380P1Q9_WEIVI</name>
<sequence>MVKLYYDCFLAITLAFMFFNPETRVSLTVGLVFLAIMAGVYFTKFAKNDHN</sequence>
<evidence type="ECO:0000313" key="2">
    <source>
        <dbReference type="EMBL" id="SUP59163.1"/>
    </source>
</evidence>
<feature type="transmembrane region" description="Helical" evidence="1">
    <location>
        <begin position="25"/>
        <end position="43"/>
    </location>
</feature>
<evidence type="ECO:0000313" key="3">
    <source>
        <dbReference type="Proteomes" id="UP000254621"/>
    </source>
</evidence>
<keyword evidence="1" id="KW-0812">Transmembrane</keyword>
<reference evidence="2 3" key="1">
    <citation type="submission" date="2018-06" db="EMBL/GenBank/DDBJ databases">
        <authorList>
            <consortium name="Pathogen Informatics"/>
            <person name="Doyle S."/>
        </authorList>
    </citation>
    <scope>NUCLEOTIDE SEQUENCE [LARGE SCALE GENOMIC DNA]</scope>
    <source>
        <strain evidence="2 3">NCTC13645</strain>
    </source>
</reference>
<evidence type="ECO:0000256" key="1">
    <source>
        <dbReference type="SAM" id="Phobius"/>
    </source>
</evidence>
<accession>A0A380P1Q9</accession>
<proteinExistence type="predicted"/>
<gene>
    <name evidence="2" type="ORF">NCTC13645_01416</name>
</gene>
<dbReference type="EMBL" id="UHIV01000004">
    <property type="protein sequence ID" value="SUP59163.1"/>
    <property type="molecule type" value="Genomic_DNA"/>
</dbReference>
<protein>
    <submittedName>
        <fullName evidence="2">Uncharacterized protein</fullName>
    </submittedName>
</protein>
<organism evidence="2 3">
    <name type="scientific">Weissella viridescens</name>
    <name type="common">Lactobacillus viridescens</name>
    <dbReference type="NCBI Taxonomy" id="1629"/>
    <lineage>
        <taxon>Bacteria</taxon>
        <taxon>Bacillati</taxon>
        <taxon>Bacillota</taxon>
        <taxon>Bacilli</taxon>
        <taxon>Lactobacillales</taxon>
        <taxon>Lactobacillaceae</taxon>
        <taxon>Weissella</taxon>
    </lineage>
</organism>
<dbReference type="AlphaFoldDB" id="A0A380P1Q9"/>
<keyword evidence="1" id="KW-1133">Transmembrane helix</keyword>
<keyword evidence="1" id="KW-0472">Membrane</keyword>